<keyword evidence="5 8" id="KW-0812">Transmembrane</keyword>
<evidence type="ECO:0000313" key="11">
    <source>
        <dbReference type="Proteomes" id="UP000000374"/>
    </source>
</evidence>
<dbReference type="PANTHER" id="PTHR42929:SF1">
    <property type="entry name" value="INNER MEMBRANE ABC TRANSPORTER PERMEASE PROTEIN YDCU-RELATED"/>
    <property type="match status" value="1"/>
</dbReference>
<accession>A1WN29</accession>
<dbReference type="eggNOG" id="COG1176">
    <property type="taxonomic scope" value="Bacteria"/>
</dbReference>
<dbReference type="EMBL" id="CP000542">
    <property type="protein sequence ID" value="ABM59036.1"/>
    <property type="molecule type" value="Genomic_DNA"/>
</dbReference>
<organism evidence="10 11">
    <name type="scientific">Verminephrobacter eiseniae (strain EF01-2)</name>
    <dbReference type="NCBI Taxonomy" id="391735"/>
    <lineage>
        <taxon>Bacteria</taxon>
        <taxon>Pseudomonadati</taxon>
        <taxon>Pseudomonadota</taxon>
        <taxon>Betaproteobacteria</taxon>
        <taxon>Burkholderiales</taxon>
        <taxon>Comamonadaceae</taxon>
        <taxon>Verminephrobacter</taxon>
    </lineage>
</organism>
<proteinExistence type="inferred from homology"/>
<evidence type="ECO:0000256" key="8">
    <source>
        <dbReference type="RuleBase" id="RU363032"/>
    </source>
</evidence>
<dbReference type="Pfam" id="PF00528">
    <property type="entry name" value="BPD_transp_1"/>
    <property type="match status" value="1"/>
</dbReference>
<dbReference type="GO" id="GO:0005886">
    <property type="term" value="C:plasma membrane"/>
    <property type="evidence" value="ECO:0007669"/>
    <property type="project" value="UniProtKB-SubCell"/>
</dbReference>
<reference evidence="11" key="1">
    <citation type="submission" date="2006-12" db="EMBL/GenBank/DDBJ databases">
        <title>Complete sequence of chromosome 1 of Verminephrobacter eiseniae EF01-2.</title>
        <authorList>
            <person name="Copeland A."/>
            <person name="Lucas S."/>
            <person name="Lapidus A."/>
            <person name="Barry K."/>
            <person name="Detter J.C."/>
            <person name="Glavina del Rio T."/>
            <person name="Dalin E."/>
            <person name="Tice H."/>
            <person name="Pitluck S."/>
            <person name="Chertkov O."/>
            <person name="Brettin T."/>
            <person name="Bruce D."/>
            <person name="Han C."/>
            <person name="Tapia R."/>
            <person name="Gilna P."/>
            <person name="Schmutz J."/>
            <person name="Larimer F."/>
            <person name="Land M."/>
            <person name="Hauser L."/>
            <person name="Kyrpides N."/>
            <person name="Kim E."/>
            <person name="Stahl D."/>
            <person name="Richardson P."/>
        </authorList>
    </citation>
    <scope>NUCLEOTIDE SEQUENCE [LARGE SCALE GENOMIC DNA]</scope>
    <source>
        <strain evidence="11">EF01-2</strain>
    </source>
</reference>
<keyword evidence="6 8" id="KW-1133">Transmembrane helix</keyword>
<evidence type="ECO:0000256" key="2">
    <source>
        <dbReference type="ARBA" id="ARBA00007069"/>
    </source>
</evidence>
<dbReference type="PROSITE" id="PS50928">
    <property type="entry name" value="ABC_TM1"/>
    <property type="match status" value="1"/>
</dbReference>
<evidence type="ECO:0000313" key="10">
    <source>
        <dbReference type="EMBL" id="ABM59036.1"/>
    </source>
</evidence>
<dbReference type="STRING" id="391735.Veis_3306"/>
<dbReference type="InterPro" id="IPR000515">
    <property type="entry name" value="MetI-like"/>
</dbReference>
<feature type="transmembrane region" description="Helical" evidence="8">
    <location>
        <begin position="154"/>
        <end position="175"/>
    </location>
</feature>
<evidence type="ECO:0000256" key="6">
    <source>
        <dbReference type="ARBA" id="ARBA00022989"/>
    </source>
</evidence>
<keyword evidence="4" id="KW-1003">Cell membrane</keyword>
<feature type="domain" description="ABC transmembrane type-1" evidence="9">
    <location>
        <begin position="86"/>
        <end position="303"/>
    </location>
</feature>
<feature type="transmembrane region" description="Helical" evidence="8">
    <location>
        <begin position="235"/>
        <end position="257"/>
    </location>
</feature>
<keyword evidence="7 8" id="KW-0472">Membrane</keyword>
<comment type="similarity">
    <text evidence="2">Belongs to the binding-protein-dependent transport system permease family. CysTW subfamily.</text>
</comment>
<feature type="transmembrane region" description="Helical" evidence="8">
    <location>
        <begin position="122"/>
        <end position="142"/>
    </location>
</feature>
<dbReference type="CDD" id="cd06261">
    <property type="entry name" value="TM_PBP2"/>
    <property type="match status" value="1"/>
</dbReference>
<evidence type="ECO:0000256" key="4">
    <source>
        <dbReference type="ARBA" id="ARBA00022475"/>
    </source>
</evidence>
<evidence type="ECO:0000256" key="7">
    <source>
        <dbReference type="ARBA" id="ARBA00023136"/>
    </source>
</evidence>
<feature type="transmembrane region" description="Helical" evidence="8">
    <location>
        <begin position="278"/>
        <end position="302"/>
    </location>
</feature>
<sequence length="312" mass="33953">MTALAATQDSPLRPVANALHGHQNIALWLLLGPPLAWFVVFYLLPLFALLGQSVLTFDEFSMTVTNELSFDNFRTIITEPVNFDIFWRTFSMGVAVTIACTILGYPLAYYMARYAGGRTKGLMYVGVMLPMWASYIVKAYAWTVILSKEGVANWLVGGLGLTSVLDTLLAIPWIGGNTLSTSNIGRFLVFVYMWLPFMILPIQASLERIAPNLLLASGDLGATRTRTFFRVTLPLSAPGIAAGSIFTFCLTFGDYIIPTLVGPSGDFLGAVVYKYQGAVGNMPLAAALTLIPVLVVSAWLWLAKKLGAFDAL</sequence>
<keyword evidence="11" id="KW-1185">Reference proteome</keyword>
<feature type="transmembrane region" description="Helical" evidence="8">
    <location>
        <begin position="25"/>
        <end position="50"/>
    </location>
</feature>
<dbReference type="HOGENOM" id="CLU_016047_18_1_4"/>
<comment type="subcellular location">
    <subcellularLocation>
        <location evidence="1 8">Cell membrane</location>
        <topology evidence="1 8">Multi-pass membrane protein</topology>
    </subcellularLocation>
</comment>
<dbReference type="InterPro" id="IPR035906">
    <property type="entry name" value="MetI-like_sf"/>
</dbReference>
<feature type="transmembrane region" description="Helical" evidence="8">
    <location>
        <begin position="187"/>
        <end position="206"/>
    </location>
</feature>
<protein>
    <submittedName>
        <fullName evidence="10">Binding-protein-dependent transport systems inner membrane component</fullName>
    </submittedName>
</protein>
<dbReference type="Proteomes" id="UP000000374">
    <property type="component" value="Chromosome"/>
</dbReference>
<keyword evidence="3 8" id="KW-0813">Transport</keyword>
<dbReference type="KEGG" id="vei:Veis_3306"/>
<dbReference type="AlphaFoldDB" id="A1WN29"/>
<evidence type="ECO:0000256" key="5">
    <source>
        <dbReference type="ARBA" id="ARBA00022692"/>
    </source>
</evidence>
<evidence type="ECO:0000256" key="3">
    <source>
        <dbReference type="ARBA" id="ARBA00022448"/>
    </source>
</evidence>
<evidence type="ECO:0000259" key="9">
    <source>
        <dbReference type="PROSITE" id="PS50928"/>
    </source>
</evidence>
<gene>
    <name evidence="10" type="ordered locus">Veis_3306</name>
</gene>
<dbReference type="OrthoDB" id="9808619at2"/>
<name>A1WN29_VEREI</name>
<dbReference type="Gene3D" id="1.10.3720.10">
    <property type="entry name" value="MetI-like"/>
    <property type="match status" value="1"/>
</dbReference>
<feature type="transmembrane region" description="Helical" evidence="8">
    <location>
        <begin position="90"/>
        <end position="110"/>
    </location>
</feature>
<dbReference type="SUPFAM" id="SSF161098">
    <property type="entry name" value="MetI-like"/>
    <property type="match status" value="1"/>
</dbReference>
<evidence type="ECO:0000256" key="1">
    <source>
        <dbReference type="ARBA" id="ARBA00004651"/>
    </source>
</evidence>
<dbReference type="GO" id="GO:0055085">
    <property type="term" value="P:transmembrane transport"/>
    <property type="evidence" value="ECO:0007669"/>
    <property type="project" value="InterPro"/>
</dbReference>
<dbReference type="PANTHER" id="PTHR42929">
    <property type="entry name" value="INNER MEMBRANE ABC TRANSPORTER PERMEASE PROTEIN YDCU-RELATED-RELATED"/>
    <property type="match status" value="1"/>
</dbReference>